<reference evidence="1" key="1">
    <citation type="submission" date="2020-12" db="EMBL/GenBank/DDBJ databases">
        <authorList>
            <consortium name="Molecular Ecology Group"/>
        </authorList>
    </citation>
    <scope>NUCLEOTIDE SEQUENCE</scope>
    <source>
        <strain evidence="1">TBG_1078</strain>
    </source>
</reference>
<evidence type="ECO:0000313" key="2">
    <source>
        <dbReference type="Proteomes" id="UP000645828"/>
    </source>
</evidence>
<accession>A0A811XX21</accession>
<gene>
    <name evidence="1" type="ORF">NYPRO_LOCUS2169</name>
</gene>
<dbReference type="EMBL" id="CAJHUB010000653">
    <property type="protein sequence ID" value="CAD7669375.1"/>
    <property type="molecule type" value="Genomic_DNA"/>
</dbReference>
<name>A0A811XX21_NYCPR</name>
<proteinExistence type="predicted"/>
<evidence type="ECO:0000313" key="1">
    <source>
        <dbReference type="EMBL" id="CAD7669375.1"/>
    </source>
</evidence>
<organism evidence="1 2">
    <name type="scientific">Nyctereutes procyonoides</name>
    <name type="common">Raccoon dog</name>
    <name type="synonym">Canis procyonoides</name>
    <dbReference type="NCBI Taxonomy" id="34880"/>
    <lineage>
        <taxon>Eukaryota</taxon>
        <taxon>Metazoa</taxon>
        <taxon>Chordata</taxon>
        <taxon>Craniata</taxon>
        <taxon>Vertebrata</taxon>
        <taxon>Euteleostomi</taxon>
        <taxon>Mammalia</taxon>
        <taxon>Eutheria</taxon>
        <taxon>Laurasiatheria</taxon>
        <taxon>Carnivora</taxon>
        <taxon>Caniformia</taxon>
        <taxon>Canidae</taxon>
        <taxon>Nyctereutes</taxon>
    </lineage>
</organism>
<sequence>MGLPDYKINYKLNSRTHLIVDKCNRSIFYLNQTWILQSWGSSHFILLFPTSQVRGLRYLSGPLSHFPSTPRTPWRN</sequence>
<dbReference type="AlphaFoldDB" id="A0A811XX21"/>
<protein>
    <submittedName>
        <fullName evidence="1">(raccoon dog) hypothetical protein</fullName>
    </submittedName>
</protein>
<keyword evidence="2" id="KW-1185">Reference proteome</keyword>
<comment type="caution">
    <text evidence="1">The sequence shown here is derived from an EMBL/GenBank/DDBJ whole genome shotgun (WGS) entry which is preliminary data.</text>
</comment>
<dbReference type="Proteomes" id="UP000645828">
    <property type="component" value="Unassembled WGS sequence"/>
</dbReference>